<protein>
    <recommendedName>
        <fullName evidence="5">HD family hydrolase</fullName>
    </recommendedName>
</protein>
<proteinExistence type="predicted"/>
<reference evidence="1 3" key="1">
    <citation type="journal article" date="2017" name="Nat. Microbiol.">
        <title>Natural product diversity associated with the nematode symbionts Photorhabdus and Xenorhabdus.</title>
        <authorList>
            <person name="Tobias N.J."/>
            <person name="Wolff H."/>
            <person name="Djahanschiri B."/>
            <person name="Grundmann F."/>
            <person name="Kronenwerth M."/>
            <person name="Shi Y.M."/>
            <person name="Simonyi S."/>
            <person name="Grun P."/>
            <person name="Shapiro-Ilan D."/>
            <person name="Pidot S.J."/>
            <person name="Stinear T.P."/>
            <person name="Ebersberger I."/>
            <person name="Bode H.B."/>
        </authorList>
    </citation>
    <scope>NUCLEOTIDE SEQUENCE [LARGE SCALE GENOMIC DNA]</scope>
    <source>
        <strain evidence="1 3">DSM 16337</strain>
    </source>
</reference>
<evidence type="ECO:0000313" key="1">
    <source>
        <dbReference type="EMBL" id="PHM22558.1"/>
    </source>
</evidence>
<evidence type="ECO:0000313" key="4">
    <source>
        <dbReference type="Proteomes" id="UP000283568"/>
    </source>
</evidence>
<dbReference type="OrthoDB" id="1099791at2"/>
<evidence type="ECO:0008006" key="5">
    <source>
        <dbReference type="Google" id="ProtNLM"/>
    </source>
</evidence>
<dbReference type="EMBL" id="RAQI01000002">
    <property type="protein sequence ID" value="RKE91434.1"/>
    <property type="molecule type" value="Genomic_DNA"/>
</dbReference>
<dbReference type="SUPFAM" id="SSF109604">
    <property type="entry name" value="HD-domain/PDEase-like"/>
    <property type="match status" value="1"/>
</dbReference>
<comment type="caution">
    <text evidence="1">The sequence shown here is derived from an EMBL/GenBank/DDBJ whole genome shotgun (WGS) entry which is preliminary data.</text>
</comment>
<reference evidence="2 4" key="2">
    <citation type="submission" date="2018-09" db="EMBL/GenBank/DDBJ databases">
        <title>Genomic Encyclopedia of Archaeal and Bacterial Type Strains, Phase II (KMG-II): from individual species to whole genera.</title>
        <authorList>
            <person name="Goeker M."/>
        </authorList>
    </citation>
    <scope>NUCLEOTIDE SEQUENCE [LARGE SCALE GENOMIC DNA]</scope>
    <source>
        <strain evidence="2 4">DSM 16337</strain>
    </source>
</reference>
<dbReference type="Gene3D" id="1.10.3210.10">
    <property type="entry name" value="Hypothetical protein af1432"/>
    <property type="match status" value="1"/>
</dbReference>
<dbReference type="Proteomes" id="UP000283568">
    <property type="component" value="Unassembled WGS sequence"/>
</dbReference>
<evidence type="ECO:0000313" key="3">
    <source>
        <dbReference type="Proteomes" id="UP000225605"/>
    </source>
</evidence>
<name>A0A2D0ILB1_9GAMM</name>
<organism evidence="1 3">
    <name type="scientific">Xenorhabdus ehlersii</name>
    <dbReference type="NCBI Taxonomy" id="290111"/>
    <lineage>
        <taxon>Bacteria</taxon>
        <taxon>Pseudomonadati</taxon>
        <taxon>Pseudomonadota</taxon>
        <taxon>Gammaproteobacteria</taxon>
        <taxon>Enterobacterales</taxon>
        <taxon>Morganellaceae</taxon>
        <taxon>Xenorhabdus</taxon>
    </lineage>
</organism>
<sequence length="178" mass="19596">MSYSYIATHTGRHLNYSNVTPADIDIHDIAQGLANECRFNGQIGNFYSVAQHSIYVSQLVPPDFALEGLLHDAAEAYCKDIPSPLKGLLPTYLIIERKIDVAVRRKFSLPVGLSHAVKHADLVMLATERRDLEVDTAGKPWPILTGITASDDIAIMPLTPPQALSAFMNRYHELTGAL</sequence>
<dbReference type="Proteomes" id="UP000225605">
    <property type="component" value="Unassembled WGS sequence"/>
</dbReference>
<evidence type="ECO:0000313" key="2">
    <source>
        <dbReference type="EMBL" id="RKE91434.1"/>
    </source>
</evidence>
<dbReference type="AlphaFoldDB" id="A0A2D0ILB1"/>
<gene>
    <name evidence="2" type="ORF">BDE27_1656</name>
    <name evidence="1" type="ORF">Xehl_03569</name>
</gene>
<keyword evidence="4" id="KW-1185">Reference proteome</keyword>
<dbReference type="EMBL" id="NIBT01000024">
    <property type="protein sequence ID" value="PHM22558.1"/>
    <property type="molecule type" value="Genomic_DNA"/>
</dbReference>
<accession>A0A2D0ILB1</accession>
<dbReference type="RefSeq" id="WP_099133727.1">
    <property type="nucleotide sequence ID" value="NZ_CAWNOJ010000036.1"/>
</dbReference>